<comment type="caution">
    <text evidence="4">The sequence shown here is derived from an EMBL/GenBank/DDBJ whole genome shotgun (WGS) entry which is preliminary data.</text>
</comment>
<dbReference type="CDD" id="cd12914">
    <property type="entry name" value="PDC1_DGC_like"/>
    <property type="match status" value="1"/>
</dbReference>
<feature type="domain" description="EAL" evidence="2">
    <location>
        <begin position="627"/>
        <end position="877"/>
    </location>
</feature>
<dbReference type="CDD" id="cd01948">
    <property type="entry name" value="EAL"/>
    <property type="match status" value="1"/>
</dbReference>
<evidence type="ECO:0000259" key="2">
    <source>
        <dbReference type="PROSITE" id="PS50883"/>
    </source>
</evidence>
<dbReference type="Pfam" id="PF00990">
    <property type="entry name" value="GGDEF"/>
    <property type="match status" value="1"/>
</dbReference>
<dbReference type="InterPro" id="IPR035919">
    <property type="entry name" value="EAL_sf"/>
</dbReference>
<dbReference type="PROSITE" id="PS50883">
    <property type="entry name" value="EAL"/>
    <property type="match status" value="1"/>
</dbReference>
<evidence type="ECO:0000313" key="4">
    <source>
        <dbReference type="EMBL" id="VCU08978.1"/>
    </source>
</evidence>
<accession>A0A3S5CYD1</accession>
<dbReference type="InterPro" id="IPR043128">
    <property type="entry name" value="Rev_trsase/Diguanyl_cyclase"/>
</dbReference>
<dbReference type="SMART" id="SM00052">
    <property type="entry name" value="EAL"/>
    <property type="match status" value="1"/>
</dbReference>
<reference evidence="5" key="1">
    <citation type="submission" date="2018-10" db="EMBL/GenBank/DDBJ databases">
        <authorList>
            <person name="Peiro R."/>
            <person name="Begona"/>
            <person name="Cbmso G."/>
            <person name="Lopez M."/>
            <person name="Gonzalez S."/>
            <person name="Sacristan E."/>
            <person name="Castillo E."/>
        </authorList>
    </citation>
    <scope>NUCLEOTIDE SEQUENCE [LARGE SCALE GENOMIC DNA]</scope>
</reference>
<dbReference type="PROSITE" id="PS50887">
    <property type="entry name" value="GGDEF"/>
    <property type="match status" value="1"/>
</dbReference>
<evidence type="ECO:0000256" key="1">
    <source>
        <dbReference type="SAM" id="Phobius"/>
    </source>
</evidence>
<dbReference type="Pfam" id="PF00563">
    <property type="entry name" value="EAL"/>
    <property type="match status" value="1"/>
</dbReference>
<keyword evidence="1" id="KW-0472">Membrane</keyword>
<feature type="domain" description="GGDEF" evidence="3">
    <location>
        <begin position="485"/>
        <end position="618"/>
    </location>
</feature>
<dbReference type="InterPro" id="IPR000160">
    <property type="entry name" value="GGDEF_dom"/>
</dbReference>
<dbReference type="InterPro" id="IPR029787">
    <property type="entry name" value="Nucleotide_cyclase"/>
</dbReference>
<dbReference type="Gene3D" id="3.30.70.270">
    <property type="match status" value="1"/>
</dbReference>
<dbReference type="SUPFAM" id="SSF55073">
    <property type="entry name" value="Nucleotide cyclase"/>
    <property type="match status" value="1"/>
</dbReference>
<dbReference type="InterPro" id="IPR052155">
    <property type="entry name" value="Biofilm_reg_signaling"/>
</dbReference>
<protein>
    <submittedName>
        <fullName evidence="4">Signaling protein</fullName>
    </submittedName>
</protein>
<dbReference type="OrthoDB" id="9814202at2"/>
<dbReference type="AlphaFoldDB" id="A0A3S5CYD1"/>
<dbReference type="InterPro" id="IPR001633">
    <property type="entry name" value="EAL_dom"/>
</dbReference>
<dbReference type="Pfam" id="PF12860">
    <property type="entry name" value="PAS_7"/>
    <property type="match status" value="1"/>
</dbReference>
<keyword evidence="5" id="KW-1185">Reference proteome</keyword>
<gene>
    <name evidence="4" type="ORF">RHODGE_RHODGE_02156</name>
</gene>
<organism evidence="4 5">
    <name type="scientific">Rhodoplanes serenus</name>
    <dbReference type="NCBI Taxonomy" id="200615"/>
    <lineage>
        <taxon>Bacteria</taxon>
        <taxon>Pseudomonadati</taxon>
        <taxon>Pseudomonadota</taxon>
        <taxon>Alphaproteobacteria</taxon>
        <taxon>Hyphomicrobiales</taxon>
        <taxon>Nitrobacteraceae</taxon>
        <taxon>Rhodoplanes</taxon>
    </lineage>
</organism>
<dbReference type="Gene3D" id="3.20.20.450">
    <property type="entry name" value="EAL domain"/>
    <property type="match status" value="1"/>
</dbReference>
<dbReference type="SMART" id="SM00267">
    <property type="entry name" value="GGDEF"/>
    <property type="match status" value="1"/>
</dbReference>
<dbReference type="CDD" id="cd12915">
    <property type="entry name" value="PDC2_DGC_like"/>
    <property type="match status" value="1"/>
</dbReference>
<dbReference type="CDD" id="cd01949">
    <property type="entry name" value="GGDEF"/>
    <property type="match status" value="1"/>
</dbReference>
<dbReference type="PANTHER" id="PTHR44757:SF2">
    <property type="entry name" value="BIOFILM ARCHITECTURE MAINTENANCE PROTEIN MBAA"/>
    <property type="match status" value="1"/>
</dbReference>
<proteinExistence type="predicted"/>
<evidence type="ECO:0000259" key="3">
    <source>
        <dbReference type="PROSITE" id="PS50887"/>
    </source>
</evidence>
<evidence type="ECO:0000313" key="5">
    <source>
        <dbReference type="Proteomes" id="UP000289200"/>
    </source>
</evidence>
<feature type="transmembrane region" description="Helical" evidence="1">
    <location>
        <begin position="20"/>
        <end position="38"/>
    </location>
</feature>
<dbReference type="Gene3D" id="3.30.450.20">
    <property type="entry name" value="PAS domain"/>
    <property type="match status" value="3"/>
</dbReference>
<dbReference type="PANTHER" id="PTHR44757">
    <property type="entry name" value="DIGUANYLATE CYCLASE DGCP"/>
    <property type="match status" value="1"/>
</dbReference>
<dbReference type="EMBL" id="UWOC01000138">
    <property type="protein sequence ID" value="VCU08978.1"/>
    <property type="molecule type" value="Genomic_DNA"/>
</dbReference>
<dbReference type="SUPFAM" id="SSF141868">
    <property type="entry name" value="EAL domain-like"/>
    <property type="match status" value="1"/>
</dbReference>
<sequence>MKLPILQLPKRLAERRSSAIFGVVLIAVLWAGVALKYFDGVQADQREAERTNQNFAMVFEENVLRLIGEIDKALLYLRRSIETRKDSTDFHTIVATTDVLSEIIVQVAIIDAGGIMRASNAGPQPAPSTDLSDREHYRVHVDNPDDALFISRPLVGRISGKWSVQFTRRFLNTDGTFAGVVVASLDPAHLTQFYDKIDLGPSASISLIGADGVVRSSGGRSGGLGLGTDLRGTAVLRHMLAGANVTFDNVDPVTGETRLVTLRKVRGHPLWVAVSVDKADVFKNALTTLELHVTVGILLTLLVLVAVNRILRSEDRAVQKSEQLRLTLEHMSQGIMLVTKDHEIPVINAHCMELLDLPPSLAAHPPRLDELADTETRYGKLRDIVAPAPPHGRSATGEGEARRITVSERLQPDGTVLEQRTVHLPDGSVVHTFTDITKRWQAEARVARLAAEDPLTGLPNRRVFHAALEQVGRRDGARPVGPVAHDHAVMFLDLDRFKVINDTLGHRIGDRLLQEVAQRLRGTVRESDVLARLGGDEFAVVVSPVESRAAIEAMAKRLVETVGRPIEIDGHRICTTVSIGIAVGPQDGRGADELLMAADLALYAVKAERRGTHKFFHAAMTKEVNDRRRIEMELREAIARDQLALHFQPIVDLRSGTVTGFEALTRWHHPEHGLVPPNVFIPVAEDSGLILPLGEWALAEACRRAVGWPGALRIAVNLSPVQLYAPDLVDVVERTLAATGLPPERLELEITERVFLDDSDRTMRVLRRLKQAGVRIALDDFGTGYSSLSYLRSFPFDKIKIDRAFVLDLDDGSEHVAIVQAVVQMAGALGMTTTAEGVETERQREVLATLGCDQAQGHLFSPAVPIEAVAPLLAGWTHRRIVAA</sequence>
<dbReference type="NCBIfam" id="TIGR00254">
    <property type="entry name" value="GGDEF"/>
    <property type="match status" value="1"/>
</dbReference>
<keyword evidence="1" id="KW-0812">Transmembrane</keyword>
<name>A0A3S5CYD1_9BRAD</name>
<keyword evidence="1" id="KW-1133">Transmembrane helix</keyword>
<dbReference type="Proteomes" id="UP000289200">
    <property type="component" value="Unassembled WGS sequence"/>
</dbReference>